<gene>
    <name evidence="1" type="ORF">LMUP508_01115</name>
</gene>
<reference evidence="1 2" key="1">
    <citation type="submission" date="2019-06" db="EMBL/GenBank/DDBJ databases">
        <authorList>
            <person name="Rodrigo-Torres L."/>
            <person name="Arahal R. D."/>
            <person name="Lucena T."/>
        </authorList>
    </citation>
    <scope>NUCLEOTIDE SEQUENCE [LARGE SCALE GENOMIC DNA]</scope>
    <source>
        <strain evidence="1 2">INIA P508</strain>
    </source>
</reference>
<sequence length="64" mass="7220">MKIYEVIPNFGGPSHVVIARNEEEAIEATVKNLNEFQTAHLFKTSEFCASDIDADKFSEPTIIY</sequence>
<dbReference type="RefSeq" id="WP_143113027.1">
    <property type="nucleotide sequence ID" value="NZ_CABFNH010000014.1"/>
</dbReference>
<name>A0A508YNH9_LIMMU</name>
<proteinExistence type="predicted"/>
<organism evidence="1 2">
    <name type="scientific">Limosilactobacillus mucosae</name>
    <name type="common">Lactobacillus mucosae</name>
    <dbReference type="NCBI Taxonomy" id="97478"/>
    <lineage>
        <taxon>Bacteria</taxon>
        <taxon>Bacillati</taxon>
        <taxon>Bacillota</taxon>
        <taxon>Bacilli</taxon>
        <taxon>Lactobacillales</taxon>
        <taxon>Lactobacillaceae</taxon>
        <taxon>Limosilactobacillus</taxon>
    </lineage>
</organism>
<dbReference type="EMBL" id="CABFNH010000014">
    <property type="protein sequence ID" value="VTZ90317.1"/>
    <property type="molecule type" value="Genomic_DNA"/>
</dbReference>
<evidence type="ECO:0000313" key="1">
    <source>
        <dbReference type="EMBL" id="VTZ90317.1"/>
    </source>
</evidence>
<evidence type="ECO:0000313" key="2">
    <source>
        <dbReference type="Proteomes" id="UP000365705"/>
    </source>
</evidence>
<accession>A0A508YNH9</accession>
<dbReference type="Proteomes" id="UP000365705">
    <property type="component" value="Unassembled WGS sequence"/>
</dbReference>
<dbReference type="AlphaFoldDB" id="A0A508YNH9"/>
<protein>
    <submittedName>
        <fullName evidence="1">Uncharacterized protein</fullName>
    </submittedName>
</protein>